<accession>A0ABS9TI55</accession>
<dbReference type="PROSITE" id="PS50109">
    <property type="entry name" value="HIS_KIN"/>
    <property type="match status" value="1"/>
</dbReference>
<dbReference type="CDD" id="cd00082">
    <property type="entry name" value="HisKA"/>
    <property type="match status" value="1"/>
</dbReference>
<keyword evidence="7 15" id="KW-0418">Kinase</keyword>
<evidence type="ECO:0000256" key="2">
    <source>
        <dbReference type="ARBA" id="ARBA00004236"/>
    </source>
</evidence>
<evidence type="ECO:0000256" key="8">
    <source>
        <dbReference type="ARBA" id="ARBA00022989"/>
    </source>
</evidence>
<dbReference type="EC" id="2.7.13.3" evidence="3"/>
<dbReference type="PROSITE" id="PS50885">
    <property type="entry name" value="HAMP"/>
    <property type="match status" value="1"/>
</dbReference>
<evidence type="ECO:0000256" key="4">
    <source>
        <dbReference type="ARBA" id="ARBA00022553"/>
    </source>
</evidence>
<evidence type="ECO:0000313" key="15">
    <source>
        <dbReference type="EMBL" id="MCH6168168.1"/>
    </source>
</evidence>
<dbReference type="Pfam" id="PF02518">
    <property type="entry name" value="HATPase_c"/>
    <property type="match status" value="1"/>
</dbReference>
<comment type="subcellular location">
    <subcellularLocation>
        <location evidence="2">Cell membrane</location>
    </subcellularLocation>
</comment>
<name>A0ABS9TI55_9PSEU</name>
<protein>
    <recommendedName>
        <fullName evidence="3">histidine kinase</fullName>
        <ecNumber evidence="3">2.7.13.3</ecNumber>
    </recommendedName>
</protein>
<dbReference type="InterPro" id="IPR004358">
    <property type="entry name" value="Sig_transdc_His_kin-like_C"/>
</dbReference>
<evidence type="ECO:0000256" key="3">
    <source>
        <dbReference type="ARBA" id="ARBA00012438"/>
    </source>
</evidence>
<evidence type="ECO:0000259" key="13">
    <source>
        <dbReference type="PROSITE" id="PS50109"/>
    </source>
</evidence>
<evidence type="ECO:0000256" key="12">
    <source>
        <dbReference type="SAM" id="Phobius"/>
    </source>
</evidence>
<feature type="compositionally biased region" description="Low complexity" evidence="11">
    <location>
        <begin position="424"/>
        <end position="433"/>
    </location>
</feature>
<dbReference type="InterPro" id="IPR003661">
    <property type="entry name" value="HisK_dim/P_dom"/>
</dbReference>
<keyword evidence="9" id="KW-0902">Two-component regulatory system</keyword>
<dbReference type="InterPro" id="IPR050428">
    <property type="entry name" value="TCS_sensor_his_kinase"/>
</dbReference>
<keyword evidence="5" id="KW-0808">Transferase</keyword>
<dbReference type="SMART" id="SM00387">
    <property type="entry name" value="HATPase_c"/>
    <property type="match status" value="1"/>
</dbReference>
<dbReference type="Pfam" id="PF00512">
    <property type="entry name" value="HisKA"/>
    <property type="match status" value="1"/>
</dbReference>
<comment type="catalytic activity">
    <reaction evidence="1">
        <text>ATP + protein L-histidine = ADP + protein N-phospho-L-histidine.</text>
        <dbReference type="EC" id="2.7.13.3"/>
    </reaction>
</comment>
<evidence type="ECO:0000256" key="10">
    <source>
        <dbReference type="ARBA" id="ARBA00023136"/>
    </source>
</evidence>
<dbReference type="RefSeq" id="WP_241038810.1">
    <property type="nucleotide sequence ID" value="NZ_JAKXMK010000017.1"/>
</dbReference>
<evidence type="ECO:0000256" key="9">
    <source>
        <dbReference type="ARBA" id="ARBA00023012"/>
    </source>
</evidence>
<feature type="transmembrane region" description="Helical" evidence="12">
    <location>
        <begin position="148"/>
        <end position="175"/>
    </location>
</feature>
<feature type="domain" description="Histidine kinase" evidence="13">
    <location>
        <begin position="234"/>
        <end position="442"/>
    </location>
</feature>
<keyword evidence="8 12" id="KW-1133">Transmembrane helix</keyword>
<dbReference type="InterPro" id="IPR005467">
    <property type="entry name" value="His_kinase_dom"/>
</dbReference>
<dbReference type="EMBL" id="JAKXMK010000017">
    <property type="protein sequence ID" value="MCH6168168.1"/>
    <property type="molecule type" value="Genomic_DNA"/>
</dbReference>
<reference evidence="15 16" key="1">
    <citation type="submission" date="2022-03" db="EMBL/GenBank/DDBJ databases">
        <title>Pseudonocardia alaer sp. nov., a novel actinomycete isolated from reed forest soil.</title>
        <authorList>
            <person name="Wang L."/>
        </authorList>
    </citation>
    <scope>NUCLEOTIDE SEQUENCE [LARGE SCALE GENOMIC DNA]</scope>
    <source>
        <strain evidence="15 16">Y-16303</strain>
    </source>
</reference>
<dbReference type="Proteomes" id="UP001299970">
    <property type="component" value="Unassembled WGS sequence"/>
</dbReference>
<dbReference type="Gene3D" id="3.30.565.10">
    <property type="entry name" value="Histidine kinase-like ATPase, C-terminal domain"/>
    <property type="match status" value="1"/>
</dbReference>
<dbReference type="InterPro" id="IPR003594">
    <property type="entry name" value="HATPase_dom"/>
</dbReference>
<dbReference type="InterPro" id="IPR003660">
    <property type="entry name" value="HAMP_dom"/>
</dbReference>
<keyword evidence="4" id="KW-0597">Phosphoprotein</keyword>
<dbReference type="InterPro" id="IPR036890">
    <property type="entry name" value="HATPase_C_sf"/>
</dbReference>
<feature type="region of interest" description="Disordered" evidence="11">
    <location>
        <begin position="424"/>
        <end position="464"/>
    </location>
</feature>
<feature type="compositionally biased region" description="Basic and acidic residues" evidence="11">
    <location>
        <begin position="445"/>
        <end position="454"/>
    </location>
</feature>
<proteinExistence type="predicted"/>
<evidence type="ECO:0000256" key="5">
    <source>
        <dbReference type="ARBA" id="ARBA00022679"/>
    </source>
</evidence>
<dbReference type="SUPFAM" id="SSF55874">
    <property type="entry name" value="ATPase domain of HSP90 chaperone/DNA topoisomerase II/histidine kinase"/>
    <property type="match status" value="1"/>
</dbReference>
<dbReference type="Gene3D" id="1.10.287.130">
    <property type="match status" value="1"/>
</dbReference>
<evidence type="ECO:0000256" key="6">
    <source>
        <dbReference type="ARBA" id="ARBA00022692"/>
    </source>
</evidence>
<evidence type="ECO:0000256" key="11">
    <source>
        <dbReference type="SAM" id="MobiDB-lite"/>
    </source>
</evidence>
<keyword evidence="10 12" id="KW-0472">Membrane</keyword>
<dbReference type="PRINTS" id="PR00344">
    <property type="entry name" value="BCTRLSENSOR"/>
</dbReference>
<dbReference type="InterPro" id="IPR036097">
    <property type="entry name" value="HisK_dim/P_sf"/>
</dbReference>
<dbReference type="PANTHER" id="PTHR45436">
    <property type="entry name" value="SENSOR HISTIDINE KINASE YKOH"/>
    <property type="match status" value="1"/>
</dbReference>
<evidence type="ECO:0000256" key="1">
    <source>
        <dbReference type="ARBA" id="ARBA00000085"/>
    </source>
</evidence>
<keyword evidence="6 12" id="KW-0812">Transmembrane</keyword>
<dbReference type="PANTHER" id="PTHR45436:SF5">
    <property type="entry name" value="SENSOR HISTIDINE KINASE TRCS"/>
    <property type="match status" value="1"/>
</dbReference>
<evidence type="ECO:0000313" key="16">
    <source>
        <dbReference type="Proteomes" id="UP001299970"/>
    </source>
</evidence>
<sequence length="464" mass="48389">MSRRLRQWWGSRTLQFRITTVVGVVALIALLGLSRLGVGLLYGTMIGAADAELRGVAHGTAVQLATGTPATAVRTPEVRVVDSAGEPVDGGPPLPLRPAQIRDLAAGKAITAGHLEELRRWLAISAVTPDGSTRLVVVTADIVGGVTLLAHAAVGFVVGALLVAAVVVLAAWVATRAALRPVDRMRTAAAVLPPGERLPVPLPRDELRSLAEEINLLLARRDEAVARMERFTGDAAHELRSPVAAIRAQAEVAVAHPDPEFSQESLQSVAEEAARLSTLLSDLLALARADAGQRPAAEPVDLVAAARAAIERTKGSGADEPVLQLVAPTPAHALASPSEVALVLDNLIANARRYARSLVRIGVLPARRSVRLLVEDDGPGIPEADRQRIFDRFLRLSPEAGGGAGLGLALVAALVRGRGGSVMAGASSSGGARIEVRWPAPDPASSRRPEDEPPRAPGARTDPG</sequence>
<evidence type="ECO:0000256" key="7">
    <source>
        <dbReference type="ARBA" id="ARBA00022777"/>
    </source>
</evidence>
<dbReference type="GO" id="GO:0016301">
    <property type="term" value="F:kinase activity"/>
    <property type="evidence" value="ECO:0007669"/>
    <property type="project" value="UniProtKB-KW"/>
</dbReference>
<feature type="domain" description="HAMP" evidence="14">
    <location>
        <begin position="176"/>
        <end position="226"/>
    </location>
</feature>
<comment type="caution">
    <text evidence="15">The sequence shown here is derived from an EMBL/GenBank/DDBJ whole genome shotgun (WGS) entry which is preliminary data.</text>
</comment>
<evidence type="ECO:0000259" key="14">
    <source>
        <dbReference type="PROSITE" id="PS50885"/>
    </source>
</evidence>
<keyword evidence="16" id="KW-1185">Reference proteome</keyword>
<organism evidence="15 16">
    <name type="scientific">Pseudonocardia alaniniphila</name>
    <dbReference type="NCBI Taxonomy" id="75291"/>
    <lineage>
        <taxon>Bacteria</taxon>
        <taxon>Bacillati</taxon>
        <taxon>Actinomycetota</taxon>
        <taxon>Actinomycetes</taxon>
        <taxon>Pseudonocardiales</taxon>
        <taxon>Pseudonocardiaceae</taxon>
        <taxon>Pseudonocardia</taxon>
    </lineage>
</organism>
<gene>
    <name evidence="15" type="ORF">MMF94_20965</name>
</gene>
<feature type="transmembrane region" description="Helical" evidence="12">
    <location>
        <begin position="21"/>
        <end position="42"/>
    </location>
</feature>
<dbReference type="SMART" id="SM00388">
    <property type="entry name" value="HisKA"/>
    <property type="match status" value="1"/>
</dbReference>
<dbReference type="SUPFAM" id="SSF47384">
    <property type="entry name" value="Homodimeric domain of signal transducing histidine kinase"/>
    <property type="match status" value="1"/>
</dbReference>